<dbReference type="EMBL" id="JACBKZ010000014">
    <property type="protein sequence ID" value="KAF5931788.1"/>
    <property type="molecule type" value="Genomic_DNA"/>
</dbReference>
<feature type="region of interest" description="Disordered" evidence="1">
    <location>
        <begin position="51"/>
        <end position="100"/>
    </location>
</feature>
<feature type="compositionally biased region" description="Basic residues" evidence="1">
    <location>
        <begin position="84"/>
        <end position="94"/>
    </location>
</feature>
<reference evidence="2 3" key="2">
    <citation type="submission" date="2020-07" db="EMBL/GenBank/DDBJ databases">
        <title>Genome assembly of wild tea tree DASZ reveals pedigree and selection history of tea varieties.</title>
        <authorList>
            <person name="Zhang W."/>
        </authorList>
    </citation>
    <scope>NUCLEOTIDE SEQUENCE [LARGE SCALE GENOMIC DNA]</scope>
    <source>
        <strain evidence="3">cv. G240</strain>
        <tissue evidence="2">Leaf</tissue>
    </source>
</reference>
<protein>
    <submittedName>
        <fullName evidence="2">Uncharacterized protein</fullName>
    </submittedName>
</protein>
<evidence type="ECO:0000256" key="1">
    <source>
        <dbReference type="SAM" id="MobiDB-lite"/>
    </source>
</evidence>
<keyword evidence="3" id="KW-1185">Reference proteome</keyword>
<name>A0A7J7FVT9_CAMSI</name>
<accession>A0A7J7FVT9</accession>
<feature type="compositionally biased region" description="Polar residues" evidence="1">
    <location>
        <begin position="56"/>
        <end position="69"/>
    </location>
</feature>
<dbReference type="Proteomes" id="UP000593564">
    <property type="component" value="Unassembled WGS sequence"/>
</dbReference>
<sequence length="100" mass="10980">MQPRYGNTQSHRHATMIPTTRMRQHAMRIPRIVEIVQIEFPINIHAPTPAMIKAEQNPTAPLTQGSQLPPVNLGSPTSSSSKPKSSKSKIKSKSAKPSTD</sequence>
<proteinExistence type="predicted"/>
<evidence type="ECO:0000313" key="2">
    <source>
        <dbReference type="EMBL" id="KAF5931788.1"/>
    </source>
</evidence>
<reference evidence="3" key="1">
    <citation type="journal article" date="2020" name="Nat. Commun.">
        <title>Genome assembly of wild tea tree DASZ reveals pedigree and selection history of tea varieties.</title>
        <authorList>
            <person name="Zhang W."/>
            <person name="Zhang Y."/>
            <person name="Qiu H."/>
            <person name="Guo Y."/>
            <person name="Wan H."/>
            <person name="Zhang X."/>
            <person name="Scossa F."/>
            <person name="Alseekh S."/>
            <person name="Zhang Q."/>
            <person name="Wang P."/>
            <person name="Xu L."/>
            <person name="Schmidt M.H."/>
            <person name="Jia X."/>
            <person name="Li D."/>
            <person name="Zhu A."/>
            <person name="Guo F."/>
            <person name="Chen W."/>
            <person name="Ni D."/>
            <person name="Usadel B."/>
            <person name="Fernie A.R."/>
            <person name="Wen W."/>
        </authorList>
    </citation>
    <scope>NUCLEOTIDE SEQUENCE [LARGE SCALE GENOMIC DNA]</scope>
    <source>
        <strain evidence="3">cv. G240</strain>
    </source>
</reference>
<dbReference type="AlphaFoldDB" id="A0A7J7FVT9"/>
<evidence type="ECO:0000313" key="3">
    <source>
        <dbReference type="Proteomes" id="UP000593564"/>
    </source>
</evidence>
<feature type="region of interest" description="Disordered" evidence="1">
    <location>
        <begin position="1"/>
        <end position="23"/>
    </location>
</feature>
<comment type="caution">
    <text evidence="2">The sequence shown here is derived from an EMBL/GenBank/DDBJ whole genome shotgun (WGS) entry which is preliminary data.</text>
</comment>
<organism evidence="2 3">
    <name type="scientific">Camellia sinensis</name>
    <name type="common">Tea plant</name>
    <name type="synonym">Thea sinensis</name>
    <dbReference type="NCBI Taxonomy" id="4442"/>
    <lineage>
        <taxon>Eukaryota</taxon>
        <taxon>Viridiplantae</taxon>
        <taxon>Streptophyta</taxon>
        <taxon>Embryophyta</taxon>
        <taxon>Tracheophyta</taxon>
        <taxon>Spermatophyta</taxon>
        <taxon>Magnoliopsida</taxon>
        <taxon>eudicotyledons</taxon>
        <taxon>Gunneridae</taxon>
        <taxon>Pentapetalae</taxon>
        <taxon>asterids</taxon>
        <taxon>Ericales</taxon>
        <taxon>Theaceae</taxon>
        <taxon>Camellia</taxon>
    </lineage>
</organism>
<gene>
    <name evidence="2" type="ORF">HYC85_027959</name>
</gene>